<evidence type="ECO:0000256" key="1">
    <source>
        <dbReference type="ARBA" id="ARBA00022723"/>
    </source>
</evidence>
<accession>A0ABN9LBC0</accession>
<dbReference type="PANTHER" id="PTHR47095">
    <property type="entry name" value="RING FINGER PROTEIN 222"/>
    <property type="match status" value="1"/>
</dbReference>
<keyword evidence="1" id="KW-0479">Metal-binding</keyword>
<organism evidence="7 8">
    <name type="scientific">Ranitomeya imitator</name>
    <name type="common">mimic poison frog</name>
    <dbReference type="NCBI Taxonomy" id="111125"/>
    <lineage>
        <taxon>Eukaryota</taxon>
        <taxon>Metazoa</taxon>
        <taxon>Chordata</taxon>
        <taxon>Craniata</taxon>
        <taxon>Vertebrata</taxon>
        <taxon>Euteleostomi</taxon>
        <taxon>Amphibia</taxon>
        <taxon>Batrachia</taxon>
        <taxon>Anura</taxon>
        <taxon>Neobatrachia</taxon>
        <taxon>Hyloidea</taxon>
        <taxon>Dendrobatidae</taxon>
        <taxon>Dendrobatinae</taxon>
        <taxon>Ranitomeya</taxon>
    </lineage>
</organism>
<feature type="transmembrane region" description="Helical" evidence="5">
    <location>
        <begin position="186"/>
        <end position="208"/>
    </location>
</feature>
<evidence type="ECO:0000259" key="6">
    <source>
        <dbReference type="PROSITE" id="PS50089"/>
    </source>
</evidence>
<dbReference type="Pfam" id="PF13445">
    <property type="entry name" value="zf-RING_UBOX"/>
    <property type="match status" value="1"/>
</dbReference>
<dbReference type="CDD" id="cd16564">
    <property type="entry name" value="RING-HC_RNF222"/>
    <property type="match status" value="1"/>
</dbReference>
<feature type="domain" description="RING-type" evidence="6">
    <location>
        <begin position="15"/>
        <end position="66"/>
    </location>
</feature>
<protein>
    <recommendedName>
        <fullName evidence="6">RING-type domain-containing protein</fullName>
    </recommendedName>
</protein>
<dbReference type="Proteomes" id="UP001176940">
    <property type="component" value="Unassembled WGS sequence"/>
</dbReference>
<dbReference type="EMBL" id="CAUEEQ010013943">
    <property type="protein sequence ID" value="CAJ0937911.1"/>
    <property type="molecule type" value="Genomic_DNA"/>
</dbReference>
<dbReference type="PROSITE" id="PS50089">
    <property type="entry name" value="ZF_RING_2"/>
    <property type="match status" value="1"/>
</dbReference>
<name>A0ABN9LBC0_9NEOB</name>
<evidence type="ECO:0000256" key="5">
    <source>
        <dbReference type="SAM" id="Phobius"/>
    </source>
</evidence>
<proteinExistence type="predicted"/>
<dbReference type="InterPro" id="IPR027370">
    <property type="entry name" value="Znf-RING_euk"/>
</dbReference>
<dbReference type="InterPro" id="IPR013083">
    <property type="entry name" value="Znf_RING/FYVE/PHD"/>
</dbReference>
<dbReference type="PROSITE" id="PS00518">
    <property type="entry name" value="ZF_RING_1"/>
    <property type="match status" value="1"/>
</dbReference>
<keyword evidence="5" id="KW-0812">Transmembrane</keyword>
<dbReference type="InterPro" id="IPR042973">
    <property type="entry name" value="RNF222"/>
</dbReference>
<evidence type="ECO:0000313" key="8">
    <source>
        <dbReference type="Proteomes" id="UP001176940"/>
    </source>
</evidence>
<evidence type="ECO:0000256" key="3">
    <source>
        <dbReference type="ARBA" id="ARBA00022833"/>
    </source>
</evidence>
<dbReference type="Gene3D" id="3.30.40.10">
    <property type="entry name" value="Zinc/RING finger domain, C3HC4 (zinc finger)"/>
    <property type="match status" value="1"/>
</dbReference>
<dbReference type="SUPFAM" id="SSF57850">
    <property type="entry name" value="RING/U-box"/>
    <property type="match status" value="1"/>
</dbReference>
<keyword evidence="5" id="KW-1133">Transmembrane helix</keyword>
<sequence>MSGEEIGKETPTNECPVCYERLQNPNVSERRLSCGHSFCHDCLVKYLMTAKKEGSIKKNIVCPLCRYVTFLSKRGLILPPNTGELNQILEVPHSLSCLTHSTIVGNPNTLVIPIPETTGPHSSQDPCRCTCSDDTNPDLIGHNCGSQVFIISDQGQLMESSEDIVTTNTETHRVDARANCCRSPSLIMILLLIFLVAVLAAVLPWILLEQHHICPQVVCGIAIINFSGAQMKFQAYLMTGDNGIIGMGDVILIGRGLCLSWKSKSLIGSGKTATTNQRRAQSGRKWPLLTRRMQAAGSKAKDGMREGPSMTSRSFDCEVITGPALIQPRHRKLPRAPHTGDRTTRAPSEDKLWLEEVAMSVWPDGKYGKSEQLHYKERQL</sequence>
<keyword evidence="5" id="KW-0472">Membrane</keyword>
<gene>
    <name evidence="7" type="ORF">RIMI_LOCUS7376553</name>
</gene>
<evidence type="ECO:0000256" key="4">
    <source>
        <dbReference type="PROSITE-ProRule" id="PRU00175"/>
    </source>
</evidence>
<dbReference type="SMART" id="SM00184">
    <property type="entry name" value="RING"/>
    <property type="match status" value="1"/>
</dbReference>
<evidence type="ECO:0000313" key="7">
    <source>
        <dbReference type="EMBL" id="CAJ0937911.1"/>
    </source>
</evidence>
<keyword evidence="8" id="KW-1185">Reference proteome</keyword>
<evidence type="ECO:0000256" key="2">
    <source>
        <dbReference type="ARBA" id="ARBA00022771"/>
    </source>
</evidence>
<dbReference type="InterPro" id="IPR017907">
    <property type="entry name" value="Znf_RING_CS"/>
</dbReference>
<keyword evidence="3" id="KW-0862">Zinc</keyword>
<dbReference type="PANTHER" id="PTHR47095:SF1">
    <property type="entry name" value="RING FINGER PROTEIN 222"/>
    <property type="match status" value="1"/>
</dbReference>
<comment type="caution">
    <text evidence="7">The sequence shown here is derived from an EMBL/GenBank/DDBJ whole genome shotgun (WGS) entry which is preliminary data.</text>
</comment>
<keyword evidence="2 4" id="KW-0863">Zinc-finger</keyword>
<dbReference type="InterPro" id="IPR001841">
    <property type="entry name" value="Znf_RING"/>
</dbReference>
<reference evidence="7" key="1">
    <citation type="submission" date="2023-07" db="EMBL/GenBank/DDBJ databases">
        <authorList>
            <person name="Stuckert A."/>
        </authorList>
    </citation>
    <scope>NUCLEOTIDE SEQUENCE</scope>
</reference>